<dbReference type="PANTHER" id="PTHR11711">
    <property type="entry name" value="ADP RIBOSYLATION FACTOR-RELATED"/>
    <property type="match status" value="1"/>
</dbReference>
<dbReference type="GO" id="GO:0005525">
    <property type="term" value="F:GTP binding"/>
    <property type="evidence" value="ECO:0007669"/>
    <property type="project" value="UniProtKB-KW"/>
</dbReference>
<reference evidence="12" key="1">
    <citation type="submission" date="2025-08" db="UniProtKB">
        <authorList>
            <consortium name="RefSeq"/>
        </authorList>
    </citation>
    <scope>IDENTIFICATION</scope>
</reference>
<keyword evidence="9" id="KW-0479">Metal-binding</keyword>
<evidence type="ECO:0000256" key="9">
    <source>
        <dbReference type="PIRSR" id="PIRSR606689-2"/>
    </source>
</evidence>
<dbReference type="InterPro" id="IPR006689">
    <property type="entry name" value="Small_GTPase_ARF/SAR"/>
</dbReference>
<dbReference type="InParanoid" id="A0A3Q0FZB2"/>
<dbReference type="GO" id="GO:0003924">
    <property type="term" value="F:GTPase activity"/>
    <property type="evidence" value="ECO:0007669"/>
    <property type="project" value="InterPro"/>
</dbReference>
<dbReference type="SMART" id="SM00177">
    <property type="entry name" value="ARF"/>
    <property type="match status" value="1"/>
</dbReference>
<dbReference type="InterPro" id="IPR005225">
    <property type="entry name" value="Small_GTP-bd"/>
</dbReference>
<name>A0A3Q0FZB2_ALLSI</name>
<keyword evidence="9" id="KW-0460">Magnesium</keyword>
<dbReference type="CTD" id="115761"/>
<dbReference type="Gene3D" id="3.40.50.300">
    <property type="entry name" value="P-loop containing nucleotide triphosphate hydrolases"/>
    <property type="match status" value="1"/>
</dbReference>
<evidence type="ECO:0000256" key="8">
    <source>
        <dbReference type="PIRSR" id="PIRSR606689-1"/>
    </source>
</evidence>
<organism evidence="11 12">
    <name type="scientific">Alligator sinensis</name>
    <name type="common">Chinese alligator</name>
    <dbReference type="NCBI Taxonomy" id="38654"/>
    <lineage>
        <taxon>Eukaryota</taxon>
        <taxon>Metazoa</taxon>
        <taxon>Chordata</taxon>
        <taxon>Craniata</taxon>
        <taxon>Vertebrata</taxon>
        <taxon>Euteleostomi</taxon>
        <taxon>Archelosauria</taxon>
        <taxon>Archosauria</taxon>
        <taxon>Crocodylia</taxon>
        <taxon>Alligatoridae</taxon>
        <taxon>Alligatorinae</taxon>
        <taxon>Alligator</taxon>
    </lineage>
</organism>
<dbReference type="GeneID" id="102374044"/>
<evidence type="ECO:0000256" key="2">
    <source>
        <dbReference type="ARBA" id="ARBA00022741"/>
    </source>
</evidence>
<dbReference type="SMART" id="SM00178">
    <property type="entry name" value="SAR"/>
    <property type="match status" value="1"/>
</dbReference>
<comment type="subunit">
    <text evidence="5">Interacts with ARL14EP.</text>
</comment>
<sequence length="220" mass="24689">MGNWSFKARFRRDARVVILGLDFAGKSTLLYELKSGEVMQTSPTVGFDVESLETPCHISLTLWDVCGQDKLCASWKNYLEGTDALIFVLDSSDRTRLPDAVVELEKVLNNTDLIRVPVLLLANKQELPGALSLPELQENLNPECFNNRNWEIRGCSAYTGEGLTEALIVLAGLLKRSQEENSHACVCVPRRWSGYLPSWMFPEGKNLGTQKLEDLVTNFH</sequence>
<feature type="binding site" evidence="8">
    <location>
        <position position="67"/>
    </location>
    <ligand>
        <name>GTP</name>
        <dbReference type="ChEBI" id="CHEBI:37565"/>
    </ligand>
</feature>
<feature type="binding site" evidence="9">
    <location>
        <position position="44"/>
    </location>
    <ligand>
        <name>Mg(2+)</name>
        <dbReference type="ChEBI" id="CHEBI:18420"/>
    </ligand>
</feature>
<gene>
    <name evidence="12" type="primary">ARL11</name>
</gene>
<dbReference type="InterPro" id="IPR024156">
    <property type="entry name" value="Small_GTPase_ARF"/>
</dbReference>
<protein>
    <recommendedName>
        <fullName evidence="6">ADP-ribosylation factor-like protein 14</fullName>
    </recommendedName>
    <alternativeName>
        <fullName evidence="7">ADP-ribosylation factor 7</fullName>
    </alternativeName>
</protein>
<evidence type="ECO:0000256" key="1">
    <source>
        <dbReference type="ARBA" id="ARBA00010290"/>
    </source>
</evidence>
<keyword evidence="11" id="KW-1185">Reference proteome</keyword>
<evidence type="ECO:0000313" key="11">
    <source>
        <dbReference type="Proteomes" id="UP000189705"/>
    </source>
</evidence>
<accession>A0A3Q0FZB2</accession>
<dbReference type="SUPFAM" id="SSF52540">
    <property type="entry name" value="P-loop containing nucleoside triphosphate hydrolases"/>
    <property type="match status" value="1"/>
</dbReference>
<dbReference type="PROSITE" id="PS51417">
    <property type="entry name" value="ARF"/>
    <property type="match status" value="1"/>
</dbReference>
<dbReference type="KEGG" id="asn:102374044"/>
<dbReference type="Proteomes" id="UP000189705">
    <property type="component" value="Unplaced"/>
</dbReference>
<dbReference type="STRING" id="38654.A0A3Q0FZB2"/>
<dbReference type="GO" id="GO:0046872">
    <property type="term" value="F:metal ion binding"/>
    <property type="evidence" value="ECO:0007669"/>
    <property type="project" value="UniProtKB-KW"/>
</dbReference>
<dbReference type="GO" id="GO:0030010">
    <property type="term" value="P:establishment of cell polarity"/>
    <property type="evidence" value="ECO:0007669"/>
    <property type="project" value="UniProtKB-ARBA"/>
</dbReference>
<dbReference type="FunFam" id="3.40.50.300:FF:000412">
    <property type="entry name" value="ADP-ribosylation factor 1"/>
    <property type="match status" value="1"/>
</dbReference>
<dbReference type="AlphaFoldDB" id="A0A3Q0FZB2"/>
<evidence type="ECO:0000256" key="4">
    <source>
        <dbReference type="ARBA" id="ARBA00054077"/>
    </source>
</evidence>
<evidence type="ECO:0000256" key="6">
    <source>
        <dbReference type="ARBA" id="ARBA00072405"/>
    </source>
</evidence>
<comment type="similarity">
    <text evidence="1 10">Belongs to the small GTPase superfamily. Arf family.</text>
</comment>
<evidence type="ECO:0000256" key="10">
    <source>
        <dbReference type="RuleBase" id="RU003925"/>
    </source>
</evidence>
<evidence type="ECO:0000256" key="7">
    <source>
        <dbReference type="ARBA" id="ARBA00077764"/>
    </source>
</evidence>
<dbReference type="NCBIfam" id="TIGR00231">
    <property type="entry name" value="small_GTP"/>
    <property type="match status" value="1"/>
</dbReference>
<comment type="function">
    <text evidence="4">GTPase that recruits MYO1E to MHC class II-containing vesicles via the effector protein ARL14EP and hence controls the movement of these vesicles along the actin cytoskeleton in dendritic cells.</text>
</comment>
<dbReference type="InterPro" id="IPR027417">
    <property type="entry name" value="P-loop_NTPase"/>
</dbReference>
<keyword evidence="2 8" id="KW-0547">Nucleotide-binding</keyword>
<evidence type="ECO:0000256" key="3">
    <source>
        <dbReference type="ARBA" id="ARBA00023134"/>
    </source>
</evidence>
<dbReference type="PRINTS" id="PR00328">
    <property type="entry name" value="SAR1GTPBP"/>
</dbReference>
<feature type="binding site" evidence="8">
    <location>
        <begin position="20"/>
        <end position="27"/>
    </location>
    <ligand>
        <name>GTP</name>
        <dbReference type="ChEBI" id="CHEBI:37565"/>
    </ligand>
</feature>
<evidence type="ECO:0000256" key="5">
    <source>
        <dbReference type="ARBA" id="ARBA00061881"/>
    </source>
</evidence>
<feature type="binding site" evidence="8">
    <location>
        <begin position="123"/>
        <end position="126"/>
    </location>
    <ligand>
        <name>GTP</name>
        <dbReference type="ChEBI" id="CHEBI:37565"/>
    </ligand>
</feature>
<feature type="binding site" evidence="9">
    <location>
        <position position="27"/>
    </location>
    <ligand>
        <name>Mg(2+)</name>
        <dbReference type="ChEBI" id="CHEBI:18420"/>
    </ligand>
</feature>
<proteinExistence type="inferred from homology"/>
<dbReference type="RefSeq" id="XP_025051460.1">
    <property type="nucleotide sequence ID" value="XM_025195675.1"/>
</dbReference>
<dbReference type="Pfam" id="PF00025">
    <property type="entry name" value="Arf"/>
    <property type="match status" value="1"/>
</dbReference>
<keyword evidence="3 8" id="KW-0342">GTP-binding</keyword>
<evidence type="ECO:0000313" key="12">
    <source>
        <dbReference type="RefSeq" id="XP_025051460.1"/>
    </source>
</evidence>